<dbReference type="EMBL" id="CP027783">
    <property type="protein sequence ID" value="AYW48806.1"/>
    <property type="molecule type" value="Genomic_DNA"/>
</dbReference>
<dbReference type="InterPro" id="IPR007737">
    <property type="entry name" value="Mga_HTH"/>
</dbReference>
<proteinExistence type="predicted"/>
<feature type="domain" description="Mga helix-turn-helix" evidence="3">
    <location>
        <begin position="78"/>
        <end position="160"/>
    </location>
</feature>
<evidence type="ECO:0000256" key="2">
    <source>
        <dbReference type="ARBA" id="ARBA00023163"/>
    </source>
</evidence>
<dbReference type="InterPro" id="IPR036388">
    <property type="entry name" value="WH-like_DNA-bd_sf"/>
</dbReference>
<sequence length="479" mass="56203">MRFEALLEKKEAKQIHLIKQLIIAGGKMNIRDVRELLGLSKKSTDHYIDELIEAFKHFGDRCQITYDGAEVTFAKAHDFSLEEAERSFYLSSSKYQILMYLLEEQEINPVRLTQELKISESSLSRKIKDLNKILNEFGLRIWQGKMIGEESQIRYFYFQLLWYLEEGYEESSSRENHIIESLERGLNLDFMTVARQRILLWLRITKKRITVPEPQFAQFKSQFTPYKKDPLYLKLVPIIRRSFSFYAVEIKEEEAMLHFVFLAGMSILSQEDFHAYSLQRSRLTPTAWCDTVILEKILRMYDPNSIRKELEATCYYYLSQIHLRLYFFTGDVETYDRENIWQQEETLSTHNIRGYSEQLLKIACENLQMSPHDEENSLLAMTAIKYLSVLTIIDVRVSREVHVGIALQIDPLFTEAATNMLMLQLKSLNGVVVESFDESKTYDLVITNTSIDVNATIYRITELGSAYDLQEIKKIVRHV</sequence>
<protein>
    <submittedName>
        <fullName evidence="4">Transcriptional regulator</fullName>
    </submittedName>
</protein>
<dbReference type="Gene3D" id="1.10.10.10">
    <property type="entry name" value="Winged helix-like DNA-binding domain superfamily/Winged helix DNA-binding domain"/>
    <property type="match status" value="1"/>
</dbReference>
<dbReference type="RefSeq" id="WP_123936581.1">
    <property type="nucleotide sequence ID" value="NZ_CP027783.1"/>
</dbReference>
<evidence type="ECO:0000259" key="3">
    <source>
        <dbReference type="Pfam" id="PF05043"/>
    </source>
</evidence>
<dbReference type="InterPro" id="IPR050661">
    <property type="entry name" value="BglG_antiterminators"/>
</dbReference>
<keyword evidence="5" id="KW-1185">Reference proteome</keyword>
<dbReference type="SUPFAM" id="SSF46785">
    <property type="entry name" value="Winged helix' DNA-binding domain"/>
    <property type="match status" value="1"/>
</dbReference>
<dbReference type="PANTHER" id="PTHR30185:SF18">
    <property type="entry name" value="TRANSCRIPTIONAL REGULATOR MTLR"/>
    <property type="match status" value="1"/>
</dbReference>
<dbReference type="Proteomes" id="UP000268310">
    <property type="component" value="Chromosome"/>
</dbReference>
<dbReference type="Pfam" id="PF05043">
    <property type="entry name" value="Mga"/>
    <property type="match status" value="1"/>
</dbReference>
<keyword evidence="1" id="KW-0805">Transcription regulation</keyword>
<gene>
    <name evidence="4" type="ORF">C7K38_10695</name>
</gene>
<evidence type="ECO:0000256" key="1">
    <source>
        <dbReference type="ARBA" id="ARBA00023015"/>
    </source>
</evidence>
<dbReference type="InterPro" id="IPR036390">
    <property type="entry name" value="WH_DNA-bd_sf"/>
</dbReference>
<reference evidence="4 5" key="1">
    <citation type="journal article" date="2012" name="Int. J. Syst. Evol. Microbiol.">
        <title>Characterization of Tetragenococcus strains from sugar thick juice reveals a novel species, Tetragenococcus osmophilus sp. nov., and divides Tetragenococcus halophilus into two subspecies, T. halophilus subsp. halophilus subsp. nov. and T. halophilus subsp. flandriensis subsp. nov.</title>
        <authorList>
            <person name="Juste A."/>
            <person name="Van Trappen S."/>
            <person name="Verreth C."/>
            <person name="Cleenwerck I."/>
            <person name="De Vos P."/>
            <person name="Lievens B."/>
            <person name="Willems K.A."/>
        </authorList>
    </citation>
    <scope>NUCLEOTIDE SEQUENCE [LARGE SCALE GENOMIC DNA]</scope>
    <source>
        <strain evidence="4 5">JCM 31126</strain>
    </source>
</reference>
<evidence type="ECO:0000313" key="4">
    <source>
        <dbReference type="EMBL" id="AYW48806.1"/>
    </source>
</evidence>
<organism evidence="4 5">
    <name type="scientific">Tetragenococcus osmophilus</name>
    <dbReference type="NCBI Taxonomy" id="526944"/>
    <lineage>
        <taxon>Bacteria</taxon>
        <taxon>Bacillati</taxon>
        <taxon>Bacillota</taxon>
        <taxon>Bacilli</taxon>
        <taxon>Lactobacillales</taxon>
        <taxon>Enterococcaceae</taxon>
        <taxon>Tetragenococcus</taxon>
    </lineage>
</organism>
<accession>A0ABN5R2B4</accession>
<name>A0ABN5R2B4_9ENTE</name>
<dbReference type="PANTHER" id="PTHR30185">
    <property type="entry name" value="CRYPTIC BETA-GLUCOSIDE BGL OPERON ANTITERMINATOR"/>
    <property type="match status" value="1"/>
</dbReference>
<keyword evidence="2" id="KW-0804">Transcription</keyword>
<evidence type="ECO:0000313" key="5">
    <source>
        <dbReference type="Proteomes" id="UP000268310"/>
    </source>
</evidence>